<evidence type="ECO:0000313" key="2">
    <source>
        <dbReference type="Proteomes" id="UP000762676"/>
    </source>
</evidence>
<dbReference type="EMBL" id="BMAT01004884">
    <property type="protein sequence ID" value="GFR82241.1"/>
    <property type="molecule type" value="Genomic_DNA"/>
</dbReference>
<comment type="caution">
    <text evidence="1">The sequence shown here is derived from an EMBL/GenBank/DDBJ whole genome shotgun (WGS) entry which is preliminary data.</text>
</comment>
<dbReference type="AlphaFoldDB" id="A0AAV4GAG2"/>
<protein>
    <submittedName>
        <fullName evidence="1">Uncharacterized protein</fullName>
    </submittedName>
</protein>
<evidence type="ECO:0000313" key="1">
    <source>
        <dbReference type="EMBL" id="GFR82241.1"/>
    </source>
</evidence>
<sequence length="86" mass="9535">MSPSTFVQQLLPDQIIFLRCLGIWPYSGTLSSSPDTQLSFFQALDSPPWATGGTFSAGQRAAHTVYPLRHHEKWLKGGLRMRAGTD</sequence>
<proteinExistence type="predicted"/>
<name>A0AAV4GAG2_9GAST</name>
<organism evidence="1 2">
    <name type="scientific">Elysia marginata</name>
    <dbReference type="NCBI Taxonomy" id="1093978"/>
    <lineage>
        <taxon>Eukaryota</taxon>
        <taxon>Metazoa</taxon>
        <taxon>Spiralia</taxon>
        <taxon>Lophotrochozoa</taxon>
        <taxon>Mollusca</taxon>
        <taxon>Gastropoda</taxon>
        <taxon>Heterobranchia</taxon>
        <taxon>Euthyneura</taxon>
        <taxon>Panpulmonata</taxon>
        <taxon>Sacoglossa</taxon>
        <taxon>Placobranchoidea</taxon>
        <taxon>Plakobranchidae</taxon>
        <taxon>Elysia</taxon>
    </lineage>
</organism>
<dbReference type="Proteomes" id="UP000762676">
    <property type="component" value="Unassembled WGS sequence"/>
</dbReference>
<reference evidence="1 2" key="1">
    <citation type="journal article" date="2021" name="Elife">
        <title>Chloroplast acquisition without the gene transfer in kleptoplastic sea slugs, Plakobranchus ocellatus.</title>
        <authorList>
            <person name="Maeda T."/>
            <person name="Takahashi S."/>
            <person name="Yoshida T."/>
            <person name="Shimamura S."/>
            <person name="Takaki Y."/>
            <person name="Nagai Y."/>
            <person name="Toyoda A."/>
            <person name="Suzuki Y."/>
            <person name="Arimoto A."/>
            <person name="Ishii H."/>
            <person name="Satoh N."/>
            <person name="Nishiyama T."/>
            <person name="Hasebe M."/>
            <person name="Maruyama T."/>
            <person name="Minagawa J."/>
            <person name="Obokata J."/>
            <person name="Shigenobu S."/>
        </authorList>
    </citation>
    <scope>NUCLEOTIDE SEQUENCE [LARGE SCALE GENOMIC DNA]</scope>
</reference>
<keyword evidence="2" id="KW-1185">Reference proteome</keyword>
<accession>A0AAV4GAG2</accession>
<gene>
    <name evidence="1" type="ORF">ElyMa_002360400</name>
</gene>